<protein>
    <submittedName>
        <fullName evidence="2">Uncharacterized protein</fullName>
    </submittedName>
</protein>
<dbReference type="EMBL" id="WJQU01000001">
    <property type="protein sequence ID" value="KAJ6649946.1"/>
    <property type="molecule type" value="Genomic_DNA"/>
</dbReference>
<feature type="region of interest" description="Disordered" evidence="1">
    <location>
        <begin position="631"/>
        <end position="676"/>
    </location>
</feature>
<evidence type="ECO:0000256" key="1">
    <source>
        <dbReference type="SAM" id="MobiDB-lite"/>
    </source>
</evidence>
<accession>A0A9Q0NGL4</accession>
<name>A0A9Q0NGL4_9DIPT</name>
<evidence type="ECO:0000313" key="3">
    <source>
        <dbReference type="Proteomes" id="UP001151699"/>
    </source>
</evidence>
<sequence length="825" mass="89889">MAKYKSPMHTNIPEIDCKSRIPQCNAIRTAKPSKIAKPSGLVGPKLSALPKSLSNEKICQASNLVQKTTKNLFKSKFGKPPEPKQRMKMDSQLKQPVETNEAFATKRPPLTRSATFDKNTPTEGNNLTQNVMSKLQEQTFTATKDARLSLSPVVPTHQFAVPRRINADVDVNALSSTPFRNGPITKFSTQYLNEPNNLPPLSFNITGTDDESTIKSLTTMIRESRIESTITPTAPSDEGMDIDERAIVGSFAEPNVATSTPIELPNKQRFSFGQDITEWTLDCSIELYDSSVGSSAPNVGSPGHLKKENSFDDKSLSILTPDQMNEFLDSNNTDLNLDLPLFPKLPMSYQCRIDQTPSPEELPLDPVGVKTDIPDLSNGTDNQMSNGQYAHEQQLSQTDSYSKADQMTKSAASKTSNSFITSVTSITSLDTGYQGDGEMSRPASRGEHSPSNMPRVAREPLPMNQNENNIAIVRRQDPMTDSDFFTESDADDIVNRGDRRAQVIDGQLYAPMVQGANVNHYVNQQPSTEDSCMDSSGIFTDVENRADDEVLHRNGVDSDMSPDGSTNTIKSSATGYNTSKNNLNVVAQTDTFVNHQGHSMSDSTTSTINSSCEKEQKQNKNEAIVALKKHEMSKSRRVSGEKLRNASSPGGVLSVAGDIENQENKRPSGSARKGVPNKWDAVMNKIATNKTSAKSKNYNEVKSKVTCGLIKKDSPGLILKSPTAEDDLFVATSKRTILLSSKRGRTQSQQSSQSDISEHVGSARTKLRQSSAPRTAKKRDVRAISSPNEIANTKINGKCGNIKPVSVSPPMAGGTLAEAGCTPIL</sequence>
<feature type="compositionally biased region" description="Polar residues" evidence="1">
    <location>
        <begin position="377"/>
        <end position="417"/>
    </location>
</feature>
<dbReference type="AlphaFoldDB" id="A0A9Q0NGL4"/>
<feature type="region of interest" description="Disordered" evidence="1">
    <location>
        <begin position="740"/>
        <end position="797"/>
    </location>
</feature>
<gene>
    <name evidence="2" type="ORF">Bhyg_05189</name>
</gene>
<comment type="caution">
    <text evidence="2">The sequence shown here is derived from an EMBL/GenBank/DDBJ whole genome shotgun (WGS) entry which is preliminary data.</text>
</comment>
<organism evidence="2 3">
    <name type="scientific">Pseudolycoriella hygida</name>
    <dbReference type="NCBI Taxonomy" id="35572"/>
    <lineage>
        <taxon>Eukaryota</taxon>
        <taxon>Metazoa</taxon>
        <taxon>Ecdysozoa</taxon>
        <taxon>Arthropoda</taxon>
        <taxon>Hexapoda</taxon>
        <taxon>Insecta</taxon>
        <taxon>Pterygota</taxon>
        <taxon>Neoptera</taxon>
        <taxon>Endopterygota</taxon>
        <taxon>Diptera</taxon>
        <taxon>Nematocera</taxon>
        <taxon>Sciaroidea</taxon>
        <taxon>Sciaridae</taxon>
        <taxon>Pseudolycoriella</taxon>
    </lineage>
</organism>
<dbReference type="Proteomes" id="UP001151699">
    <property type="component" value="Chromosome A"/>
</dbReference>
<feature type="region of interest" description="Disordered" evidence="1">
    <location>
        <begin position="429"/>
        <end position="464"/>
    </location>
</feature>
<feature type="region of interest" description="Disordered" evidence="1">
    <location>
        <begin position="354"/>
        <end position="417"/>
    </location>
</feature>
<proteinExistence type="predicted"/>
<reference evidence="2" key="1">
    <citation type="submission" date="2022-07" db="EMBL/GenBank/DDBJ databases">
        <authorList>
            <person name="Trinca V."/>
            <person name="Uliana J.V.C."/>
            <person name="Torres T.T."/>
            <person name="Ward R.J."/>
            <person name="Monesi N."/>
        </authorList>
    </citation>
    <scope>NUCLEOTIDE SEQUENCE</scope>
    <source>
        <strain evidence="2">HSMRA1968</strain>
        <tissue evidence="2">Whole embryos</tissue>
    </source>
</reference>
<dbReference type="OrthoDB" id="10038993at2759"/>
<feature type="compositionally biased region" description="Basic and acidic residues" evidence="1">
    <location>
        <begin position="631"/>
        <end position="644"/>
    </location>
</feature>
<keyword evidence="3" id="KW-1185">Reference proteome</keyword>
<feature type="compositionally biased region" description="Polar residues" evidence="1">
    <location>
        <begin position="785"/>
        <end position="795"/>
    </location>
</feature>
<evidence type="ECO:0000313" key="2">
    <source>
        <dbReference type="EMBL" id="KAJ6649946.1"/>
    </source>
</evidence>